<keyword evidence="2" id="KW-0472">Membrane</keyword>
<protein>
    <submittedName>
        <fullName evidence="3">Uncharacterized protein</fullName>
    </submittedName>
</protein>
<evidence type="ECO:0000256" key="1">
    <source>
        <dbReference type="SAM" id="MobiDB-lite"/>
    </source>
</evidence>
<evidence type="ECO:0000313" key="3">
    <source>
        <dbReference type="EMBL" id="CAE6695441.1"/>
    </source>
</evidence>
<organism evidence="3 4">
    <name type="scientific">Candidatus Nitrotoga fabula</name>
    <dbReference type="NCBI Taxonomy" id="2182327"/>
    <lineage>
        <taxon>Bacteria</taxon>
        <taxon>Pseudomonadati</taxon>
        <taxon>Pseudomonadota</taxon>
        <taxon>Betaproteobacteria</taxon>
        <taxon>Nitrosomonadales</taxon>
        <taxon>Gallionellaceae</taxon>
        <taxon>Candidatus Nitrotoga</taxon>
    </lineage>
</organism>
<feature type="compositionally biased region" description="Basic and acidic residues" evidence="1">
    <location>
        <begin position="15"/>
        <end position="27"/>
    </location>
</feature>
<evidence type="ECO:0000256" key="2">
    <source>
        <dbReference type="SAM" id="Phobius"/>
    </source>
</evidence>
<keyword evidence="2" id="KW-1133">Transmembrane helix</keyword>
<gene>
    <name evidence="3" type="ORF">NTGZN8_130190</name>
</gene>
<feature type="transmembrane region" description="Helical" evidence="2">
    <location>
        <begin position="61"/>
        <end position="83"/>
    </location>
</feature>
<dbReference type="RefSeq" id="WP_246487017.1">
    <property type="nucleotide sequence ID" value="NZ_CAJNBL010000005.1"/>
</dbReference>
<accession>A0A916F9L5</accession>
<evidence type="ECO:0000313" key="4">
    <source>
        <dbReference type="Proteomes" id="UP000675882"/>
    </source>
</evidence>
<keyword evidence="2" id="KW-0812">Transmembrane</keyword>
<feature type="compositionally biased region" description="Polar residues" evidence="1">
    <location>
        <begin position="1"/>
        <end position="14"/>
    </location>
</feature>
<dbReference type="AlphaFoldDB" id="A0A916F9L5"/>
<comment type="caution">
    <text evidence="3">The sequence shown here is derived from an EMBL/GenBank/DDBJ whole genome shotgun (WGS) entry which is preliminary data.</text>
</comment>
<keyword evidence="4" id="KW-1185">Reference proteome</keyword>
<feature type="region of interest" description="Disordered" evidence="1">
    <location>
        <begin position="1"/>
        <end position="27"/>
    </location>
</feature>
<proteinExistence type="predicted"/>
<reference evidence="3" key="1">
    <citation type="submission" date="2021-02" db="EMBL/GenBank/DDBJ databases">
        <authorList>
            <person name="Han P."/>
        </authorList>
    </citation>
    <scope>NUCLEOTIDE SEQUENCE</scope>
    <source>
        <strain evidence="3">Candidatus Nitrotoga sp. ZN8</strain>
    </source>
</reference>
<feature type="transmembrane region" description="Helical" evidence="2">
    <location>
        <begin position="95"/>
        <end position="115"/>
    </location>
</feature>
<dbReference type="Proteomes" id="UP000675882">
    <property type="component" value="Unassembled WGS sequence"/>
</dbReference>
<dbReference type="EMBL" id="CAJNBL010000005">
    <property type="protein sequence ID" value="CAE6695441.1"/>
    <property type="molecule type" value="Genomic_DNA"/>
</dbReference>
<sequence length="143" mass="16073">MMGSRTSKNAQNLSRVEESSWGEKRNDNFGYASDEERLAKRGLEDWELVETIPESQKKIPFWFIGVTVAVLLVAVGLSFPFWGLRPGDNRPWVDWGFIAAIFYVAAGSFFVRFMVNLYGSTLGGRLDSDKNCQEPPGKSDAQN</sequence>
<name>A0A916F9L5_9PROT</name>